<dbReference type="GeneID" id="95986542"/>
<gene>
    <name evidence="2" type="ORF">Q8F55_005499</name>
</gene>
<evidence type="ECO:0000313" key="2">
    <source>
        <dbReference type="EMBL" id="KAL1408686.1"/>
    </source>
</evidence>
<feature type="compositionally biased region" description="Pro residues" evidence="1">
    <location>
        <begin position="85"/>
        <end position="94"/>
    </location>
</feature>
<organism evidence="2 3">
    <name type="scientific">Vanrija albida</name>
    <dbReference type="NCBI Taxonomy" id="181172"/>
    <lineage>
        <taxon>Eukaryota</taxon>
        <taxon>Fungi</taxon>
        <taxon>Dikarya</taxon>
        <taxon>Basidiomycota</taxon>
        <taxon>Agaricomycotina</taxon>
        <taxon>Tremellomycetes</taxon>
        <taxon>Trichosporonales</taxon>
        <taxon>Trichosporonaceae</taxon>
        <taxon>Vanrija</taxon>
    </lineage>
</organism>
<evidence type="ECO:0000256" key="1">
    <source>
        <dbReference type="SAM" id="MobiDB-lite"/>
    </source>
</evidence>
<name>A0ABR3Q1T7_9TREE</name>
<comment type="caution">
    <text evidence="2">The sequence shown here is derived from an EMBL/GenBank/DDBJ whole genome shotgun (WGS) entry which is preliminary data.</text>
</comment>
<accession>A0ABR3Q1T7</accession>
<dbReference type="EMBL" id="JBBXJM010000004">
    <property type="protein sequence ID" value="KAL1408686.1"/>
    <property type="molecule type" value="Genomic_DNA"/>
</dbReference>
<proteinExistence type="predicted"/>
<protein>
    <submittedName>
        <fullName evidence="2">Uncharacterized protein</fullName>
    </submittedName>
</protein>
<keyword evidence="3" id="KW-1185">Reference proteome</keyword>
<dbReference type="RefSeq" id="XP_069208630.1">
    <property type="nucleotide sequence ID" value="XM_069353988.1"/>
</dbReference>
<sequence>MVLPIHNSLAEYVDFHQFKALVAAYNDNGGLVPPVSRWAASEVVELARLIGASHQSTSEQRYEVELLKFRVLQAQPAPDSALVPSPAPSSPDPAAPGATPVPARSAVLTPADSFESFSSSPSSELALITTAQLKASNAELASVKSEIETVRRQLQARNAMLWHTPGYAWLPVASLQGAIPSNLPPITSLAAFNALDRPSLVAWAKYYAGAAHARLIDAAAASTDRDGFLRRLVGMGVGVGDPAADAA</sequence>
<dbReference type="Proteomes" id="UP001565368">
    <property type="component" value="Unassembled WGS sequence"/>
</dbReference>
<feature type="region of interest" description="Disordered" evidence="1">
    <location>
        <begin position="79"/>
        <end position="102"/>
    </location>
</feature>
<evidence type="ECO:0000313" key="3">
    <source>
        <dbReference type="Proteomes" id="UP001565368"/>
    </source>
</evidence>
<reference evidence="2 3" key="1">
    <citation type="submission" date="2023-08" db="EMBL/GenBank/DDBJ databases">
        <title>Annotated Genome Sequence of Vanrija albida AlHP1.</title>
        <authorList>
            <person name="Herzog R."/>
        </authorList>
    </citation>
    <scope>NUCLEOTIDE SEQUENCE [LARGE SCALE GENOMIC DNA]</scope>
    <source>
        <strain evidence="2 3">AlHP1</strain>
    </source>
</reference>